<keyword evidence="4" id="KW-1185">Reference proteome</keyword>
<dbReference type="AlphaFoldDB" id="A0A1Y6CND7"/>
<evidence type="ECO:0000313" key="3">
    <source>
        <dbReference type="EMBL" id="SMF79820.1"/>
    </source>
</evidence>
<evidence type="ECO:0008006" key="5">
    <source>
        <dbReference type="Google" id="ProtNLM"/>
    </source>
</evidence>
<gene>
    <name evidence="3" type="ORF">SAMN05428998_14033</name>
</gene>
<feature type="compositionally biased region" description="Pro residues" evidence="1">
    <location>
        <begin position="33"/>
        <end position="48"/>
    </location>
</feature>
<feature type="region of interest" description="Disordered" evidence="1">
    <location>
        <begin position="23"/>
        <end position="83"/>
    </location>
</feature>
<dbReference type="Proteomes" id="UP000192917">
    <property type="component" value="Unassembled WGS sequence"/>
</dbReference>
<accession>A0A1Y6CND7</accession>
<evidence type="ECO:0000256" key="2">
    <source>
        <dbReference type="SAM" id="SignalP"/>
    </source>
</evidence>
<feature type="chain" id="PRO_5013300483" description="Lipoprotein" evidence="2">
    <location>
        <begin position="22"/>
        <end position="148"/>
    </location>
</feature>
<dbReference type="EMBL" id="FWZX01000040">
    <property type="protein sequence ID" value="SMF79820.1"/>
    <property type="molecule type" value="Genomic_DNA"/>
</dbReference>
<keyword evidence="2" id="KW-0732">Signal</keyword>
<organism evidence="3 4">
    <name type="scientific">Tistlia consotensis USBA 355</name>
    <dbReference type="NCBI Taxonomy" id="560819"/>
    <lineage>
        <taxon>Bacteria</taxon>
        <taxon>Pseudomonadati</taxon>
        <taxon>Pseudomonadota</taxon>
        <taxon>Alphaproteobacteria</taxon>
        <taxon>Rhodospirillales</taxon>
        <taxon>Rhodovibrionaceae</taxon>
        <taxon>Tistlia</taxon>
    </lineage>
</organism>
<reference evidence="3 4" key="1">
    <citation type="submission" date="2017-04" db="EMBL/GenBank/DDBJ databases">
        <authorList>
            <person name="Afonso C.L."/>
            <person name="Miller P.J."/>
            <person name="Scott M.A."/>
            <person name="Spackman E."/>
            <person name="Goraichik I."/>
            <person name="Dimitrov K.M."/>
            <person name="Suarez D.L."/>
            <person name="Swayne D.E."/>
        </authorList>
    </citation>
    <scope>NUCLEOTIDE SEQUENCE [LARGE SCALE GENOMIC DNA]</scope>
    <source>
        <strain evidence="3 4">USBA 355</strain>
    </source>
</reference>
<dbReference type="PROSITE" id="PS51257">
    <property type="entry name" value="PROKAR_LIPOPROTEIN"/>
    <property type="match status" value="1"/>
</dbReference>
<sequence>MRAVLTPLLAILLVAGLTACAERGPTRPAGTAVPPPSAPAKVAPPPGAAEPAGSGTAPAAAPAPDTGQAAPAKPGQPSEEDVADCYRYAKATVEHDRRIERDRGSSFGFGSLGSDVGAISSQLSRVGEGSTFDRAYASCMAAKGYGKQ</sequence>
<dbReference type="RefSeq" id="WP_085126385.1">
    <property type="nucleotide sequence ID" value="NZ_FWZX01000040.1"/>
</dbReference>
<proteinExistence type="predicted"/>
<evidence type="ECO:0000313" key="4">
    <source>
        <dbReference type="Proteomes" id="UP000192917"/>
    </source>
</evidence>
<dbReference type="STRING" id="560819.SAMN05428998_14033"/>
<feature type="compositionally biased region" description="Low complexity" evidence="1">
    <location>
        <begin position="49"/>
        <end position="72"/>
    </location>
</feature>
<name>A0A1Y6CND7_9PROT</name>
<evidence type="ECO:0000256" key="1">
    <source>
        <dbReference type="SAM" id="MobiDB-lite"/>
    </source>
</evidence>
<protein>
    <recommendedName>
        <fullName evidence="5">Lipoprotein</fullName>
    </recommendedName>
</protein>
<feature type="signal peptide" evidence="2">
    <location>
        <begin position="1"/>
        <end position="21"/>
    </location>
</feature>